<name>U7V7S7_9FUSO</name>
<dbReference type="PRINTS" id="PR00175">
    <property type="entry name" value="NAALASMPORT"/>
</dbReference>
<evidence type="ECO:0000256" key="1">
    <source>
        <dbReference type="ARBA" id="ARBA00004651"/>
    </source>
</evidence>
<evidence type="ECO:0000256" key="4">
    <source>
        <dbReference type="ARBA" id="ARBA00022475"/>
    </source>
</evidence>
<keyword evidence="6 8" id="KW-1133">Transmembrane helix</keyword>
<keyword evidence="5 8" id="KW-0812">Transmembrane</keyword>
<dbReference type="PATRIC" id="fig|1319815.3.peg.2204"/>
<evidence type="ECO:0000313" key="9">
    <source>
        <dbReference type="EMBL" id="ERT67610.1"/>
    </source>
</evidence>
<dbReference type="InterPro" id="IPR001463">
    <property type="entry name" value="Na/Ala_symport"/>
</dbReference>
<evidence type="ECO:0000256" key="7">
    <source>
        <dbReference type="ARBA" id="ARBA00023136"/>
    </source>
</evidence>
<comment type="similarity">
    <text evidence="2 8">Belongs to the alanine or glycine:cation symporter (AGCS) (TC 2.A.25) family.</text>
</comment>
<dbReference type="PANTHER" id="PTHR30330">
    <property type="entry name" value="AGSS FAMILY TRANSPORTER, SODIUM-ALANINE"/>
    <property type="match status" value="1"/>
</dbReference>
<dbReference type="AlphaFoldDB" id="U7V7S7"/>
<dbReference type="PANTHER" id="PTHR30330:SF1">
    <property type="entry name" value="AMINO-ACID CARRIER PROTEIN ALST"/>
    <property type="match status" value="1"/>
</dbReference>
<feature type="transmembrane region" description="Helical" evidence="8">
    <location>
        <begin position="402"/>
        <end position="427"/>
    </location>
</feature>
<organism evidence="9 10">
    <name type="scientific">Cetobacterium somerae ATCC BAA-474</name>
    <dbReference type="NCBI Taxonomy" id="1319815"/>
    <lineage>
        <taxon>Bacteria</taxon>
        <taxon>Fusobacteriati</taxon>
        <taxon>Fusobacteriota</taxon>
        <taxon>Fusobacteriia</taxon>
        <taxon>Fusobacteriales</taxon>
        <taxon>Fusobacteriaceae</taxon>
        <taxon>Cetobacterium</taxon>
    </lineage>
</organism>
<evidence type="ECO:0000256" key="6">
    <source>
        <dbReference type="ARBA" id="ARBA00022989"/>
    </source>
</evidence>
<reference evidence="9 10" key="1">
    <citation type="submission" date="2013-08" db="EMBL/GenBank/DDBJ databases">
        <authorList>
            <person name="Weinstock G."/>
            <person name="Sodergren E."/>
            <person name="Wylie T."/>
            <person name="Fulton L."/>
            <person name="Fulton R."/>
            <person name="Fronick C."/>
            <person name="O'Laughlin M."/>
            <person name="Godfrey J."/>
            <person name="Miner T."/>
            <person name="Herter B."/>
            <person name="Appelbaum E."/>
            <person name="Cordes M."/>
            <person name="Lek S."/>
            <person name="Wollam A."/>
            <person name="Pepin K.H."/>
            <person name="Palsikar V.B."/>
            <person name="Mitreva M."/>
            <person name="Wilson R.K."/>
        </authorList>
    </citation>
    <scope>NUCLEOTIDE SEQUENCE [LARGE SCALE GENOMIC DNA]</scope>
    <source>
        <strain evidence="9 10">ATCC BAA-474</strain>
    </source>
</reference>
<dbReference type="GO" id="GO:0005886">
    <property type="term" value="C:plasma membrane"/>
    <property type="evidence" value="ECO:0007669"/>
    <property type="project" value="UniProtKB-SubCell"/>
</dbReference>
<feature type="transmembrane region" description="Helical" evidence="8">
    <location>
        <begin position="208"/>
        <end position="228"/>
    </location>
</feature>
<feature type="transmembrane region" description="Helical" evidence="8">
    <location>
        <begin position="14"/>
        <end position="34"/>
    </location>
</feature>
<evidence type="ECO:0000256" key="3">
    <source>
        <dbReference type="ARBA" id="ARBA00022448"/>
    </source>
</evidence>
<feature type="transmembrane region" description="Helical" evidence="8">
    <location>
        <begin position="96"/>
        <end position="118"/>
    </location>
</feature>
<proteinExistence type="inferred from homology"/>
<dbReference type="RefSeq" id="WP_023051828.1">
    <property type="nucleotide sequence ID" value="NZ_CP173065.2"/>
</dbReference>
<dbReference type="eggNOG" id="COG1115">
    <property type="taxonomic scope" value="Bacteria"/>
</dbReference>
<feature type="transmembrane region" description="Helical" evidence="8">
    <location>
        <begin position="379"/>
        <end position="396"/>
    </location>
</feature>
<dbReference type="STRING" id="1319815.HMPREF0202_02296"/>
<keyword evidence="8" id="KW-0769">Symport</keyword>
<dbReference type="EMBL" id="AXZF01000111">
    <property type="protein sequence ID" value="ERT67610.1"/>
    <property type="molecule type" value="Genomic_DNA"/>
</dbReference>
<dbReference type="Pfam" id="PF01235">
    <property type="entry name" value="Na_Ala_symp"/>
    <property type="match status" value="1"/>
</dbReference>
<sequence>MEILKSIINGTNAILWEKNVLVVMLIGMALYASYKTKFMQIRLFGEIVKTLKGEKTTGEKISSLEAFYLGTACRVGAGNIAGVVAAISIGGPGALFWMWIVALLGASTAFVESVLSVIHREKDSNGNYRGGTPWVIKNRLKKRWLGIVYAVASVICYIGVIQVMANSVTESVVGAYKLNPTIISVILALLVAITIFGKGRKDKIVTALNKIVPVMAFMYLAVVLYVLLTNITEIPMVFGKIFSAAFGINQFAGGALGGAIMQGVRRGLFSNEAGSGNGNYAAALADVDEPVKQGMVQSLSVFVDTLVICSATAFVVLLASDSRLSELNGMVLFQEALKSHIGWIGIPFTVIILFFFSFSTILGVTFYGRNALQFISENPKVNTGYQLIVVWMVYVGGVEQNYFVWSLADFGLGLMTVINIVAIAPLINESIVYLEKYEQKLKGCAKINP</sequence>
<feature type="transmembrane region" description="Helical" evidence="8">
    <location>
        <begin position="240"/>
        <end position="261"/>
    </location>
</feature>
<dbReference type="Proteomes" id="UP000017081">
    <property type="component" value="Unassembled WGS sequence"/>
</dbReference>
<feature type="transmembrane region" description="Helical" evidence="8">
    <location>
        <begin position="340"/>
        <end position="367"/>
    </location>
</feature>
<keyword evidence="10" id="KW-1185">Reference proteome</keyword>
<dbReference type="NCBIfam" id="TIGR00835">
    <property type="entry name" value="agcS"/>
    <property type="match status" value="1"/>
</dbReference>
<feature type="transmembrane region" description="Helical" evidence="8">
    <location>
        <begin position="177"/>
        <end position="196"/>
    </location>
</feature>
<evidence type="ECO:0000256" key="5">
    <source>
        <dbReference type="ARBA" id="ARBA00022692"/>
    </source>
</evidence>
<dbReference type="HOGENOM" id="CLU_024867_0_1_0"/>
<comment type="caution">
    <text evidence="9">The sequence shown here is derived from an EMBL/GenBank/DDBJ whole genome shotgun (WGS) entry which is preliminary data.</text>
</comment>
<gene>
    <name evidence="9" type="ORF">HMPREF0202_02296</name>
</gene>
<protein>
    <submittedName>
        <fullName evidence="9">Amino acid carrier protein</fullName>
    </submittedName>
</protein>
<keyword evidence="3 8" id="KW-0813">Transport</keyword>
<dbReference type="PROSITE" id="PS00873">
    <property type="entry name" value="NA_ALANINE_SYMP"/>
    <property type="match status" value="1"/>
</dbReference>
<feature type="transmembrane region" description="Helical" evidence="8">
    <location>
        <begin position="301"/>
        <end position="320"/>
    </location>
</feature>
<comment type="subcellular location">
    <subcellularLocation>
        <location evidence="1 8">Cell membrane</location>
        <topology evidence="1 8">Multi-pass membrane protein</topology>
    </subcellularLocation>
</comment>
<accession>U7V7S7</accession>
<keyword evidence="4 8" id="KW-1003">Cell membrane</keyword>
<evidence type="ECO:0000256" key="2">
    <source>
        <dbReference type="ARBA" id="ARBA00009261"/>
    </source>
</evidence>
<feature type="transmembrane region" description="Helical" evidence="8">
    <location>
        <begin position="144"/>
        <end position="165"/>
    </location>
</feature>
<dbReference type="GO" id="GO:0005283">
    <property type="term" value="F:amino acid:sodium symporter activity"/>
    <property type="evidence" value="ECO:0007669"/>
    <property type="project" value="InterPro"/>
</dbReference>
<keyword evidence="7 8" id="KW-0472">Membrane</keyword>
<evidence type="ECO:0000256" key="8">
    <source>
        <dbReference type="RuleBase" id="RU363064"/>
    </source>
</evidence>
<evidence type="ECO:0000313" key="10">
    <source>
        <dbReference type="Proteomes" id="UP000017081"/>
    </source>
</evidence>